<dbReference type="AlphaFoldDB" id="A0A378KY11"/>
<dbReference type="Proteomes" id="UP000054639">
    <property type="component" value="Unassembled WGS sequence"/>
</dbReference>
<dbReference type="EMBL" id="LNYR01000034">
    <property type="protein sequence ID" value="KTD46174.1"/>
    <property type="molecule type" value="Genomic_DNA"/>
</dbReference>
<evidence type="ECO:0000313" key="2">
    <source>
        <dbReference type="EMBL" id="STY19059.1"/>
    </source>
</evidence>
<proteinExistence type="predicted"/>
<keyword evidence="3" id="KW-1185">Reference proteome</keyword>
<evidence type="ECO:0000313" key="3">
    <source>
        <dbReference type="Proteomes" id="UP000054639"/>
    </source>
</evidence>
<accession>A0A378KY11</accession>
<gene>
    <name evidence="1" type="ORF">Lqua_2277</name>
    <name evidence="2" type="ORF">NCTC12376_02885</name>
</gene>
<protein>
    <submittedName>
        <fullName evidence="2">Uncharacterized protein</fullName>
    </submittedName>
</protein>
<reference evidence="1 3" key="1">
    <citation type="submission" date="2015-11" db="EMBL/GenBank/DDBJ databases">
        <title>Genomic analysis of 38 Legionella species identifies large and diverse effector repertoires.</title>
        <authorList>
            <person name="Burstein D."/>
            <person name="Amaro F."/>
            <person name="Zusman T."/>
            <person name="Lifshitz Z."/>
            <person name="Cohen O."/>
            <person name="Gilbert J.A."/>
            <person name="Pupko T."/>
            <person name="Shuman H.A."/>
            <person name="Segal G."/>
        </authorList>
    </citation>
    <scope>NUCLEOTIDE SEQUENCE [LARGE SCALE GENOMIC DNA]</scope>
    <source>
        <strain evidence="1 3">ATCC 49507</strain>
    </source>
</reference>
<name>A0A378KY11_9GAMM</name>
<evidence type="ECO:0000313" key="4">
    <source>
        <dbReference type="Proteomes" id="UP000254230"/>
    </source>
</evidence>
<dbReference type="Proteomes" id="UP000254230">
    <property type="component" value="Unassembled WGS sequence"/>
</dbReference>
<sequence>MNPIKLIGSLILILIPWGVVSAEEYHKQAISIITNCYNTSEDKEDKVVQCIKNKLKELPNPGDYRLNVKTSNPDAAGHFRIIIFMINSSGYMVYCIGNANRNTMTIKSCVQDKGEPLSPSQELSIDTLLDI</sequence>
<organism evidence="2 4">
    <name type="scientific">Legionella quateirensis</name>
    <dbReference type="NCBI Taxonomy" id="45072"/>
    <lineage>
        <taxon>Bacteria</taxon>
        <taxon>Pseudomonadati</taxon>
        <taxon>Pseudomonadota</taxon>
        <taxon>Gammaproteobacteria</taxon>
        <taxon>Legionellales</taxon>
        <taxon>Legionellaceae</taxon>
        <taxon>Legionella</taxon>
    </lineage>
</organism>
<dbReference type="EMBL" id="UGOW01000001">
    <property type="protein sequence ID" value="STY19059.1"/>
    <property type="molecule type" value="Genomic_DNA"/>
</dbReference>
<reference evidence="2 4" key="2">
    <citation type="submission" date="2018-06" db="EMBL/GenBank/DDBJ databases">
        <authorList>
            <consortium name="Pathogen Informatics"/>
            <person name="Doyle S."/>
        </authorList>
    </citation>
    <scope>NUCLEOTIDE SEQUENCE [LARGE SCALE GENOMIC DNA]</scope>
    <source>
        <strain evidence="2 4">NCTC12376</strain>
    </source>
</reference>
<evidence type="ECO:0000313" key="1">
    <source>
        <dbReference type="EMBL" id="KTD46174.1"/>
    </source>
</evidence>